<evidence type="ECO:0000313" key="10">
    <source>
        <dbReference type="Proteomes" id="UP000257039"/>
    </source>
</evidence>
<comment type="similarity">
    <text evidence="8">Belongs to the ATPase delta chain family.</text>
</comment>
<keyword evidence="3 8" id="KW-0375">Hydrogen ion transport</keyword>
<name>A0A4P9VS72_9GAMM</name>
<keyword evidence="6 8" id="KW-0139">CF(1)</keyword>
<dbReference type="PANTHER" id="PTHR11910">
    <property type="entry name" value="ATP SYNTHASE DELTA CHAIN"/>
    <property type="match status" value="1"/>
</dbReference>
<evidence type="ECO:0000256" key="1">
    <source>
        <dbReference type="ARBA" id="ARBA00004370"/>
    </source>
</evidence>
<dbReference type="NCBIfam" id="TIGR01145">
    <property type="entry name" value="ATP_synt_delta"/>
    <property type="match status" value="1"/>
</dbReference>
<dbReference type="HAMAP" id="MF_01416">
    <property type="entry name" value="ATP_synth_delta_bact"/>
    <property type="match status" value="1"/>
</dbReference>
<accession>A0A4P9VS72</accession>
<dbReference type="Pfam" id="PF00213">
    <property type="entry name" value="OSCP"/>
    <property type="match status" value="1"/>
</dbReference>
<dbReference type="GO" id="GO:0045259">
    <property type="term" value="C:proton-transporting ATP synthase complex"/>
    <property type="evidence" value="ECO:0007669"/>
    <property type="project" value="UniProtKB-KW"/>
</dbReference>
<keyword evidence="8" id="KW-1003">Cell membrane</keyword>
<dbReference type="PRINTS" id="PR00125">
    <property type="entry name" value="ATPASEDELTA"/>
</dbReference>
<evidence type="ECO:0000256" key="8">
    <source>
        <dbReference type="HAMAP-Rule" id="MF_01416"/>
    </source>
</evidence>
<evidence type="ECO:0000256" key="3">
    <source>
        <dbReference type="ARBA" id="ARBA00022781"/>
    </source>
</evidence>
<dbReference type="RefSeq" id="WP_094789228.1">
    <property type="nucleotide sequence ID" value="NZ_NDXW01000001.1"/>
</dbReference>
<dbReference type="InterPro" id="IPR000711">
    <property type="entry name" value="ATPase_OSCP/dsu"/>
</dbReference>
<dbReference type="GO" id="GO:0005886">
    <property type="term" value="C:plasma membrane"/>
    <property type="evidence" value="ECO:0007669"/>
    <property type="project" value="UniProtKB-SubCell"/>
</dbReference>
<dbReference type="GO" id="GO:0046933">
    <property type="term" value="F:proton-transporting ATP synthase activity, rotational mechanism"/>
    <property type="evidence" value="ECO:0007669"/>
    <property type="project" value="UniProtKB-UniRule"/>
</dbReference>
<keyword evidence="2 8" id="KW-0813">Transport</keyword>
<gene>
    <name evidence="8" type="primary">atpH</name>
    <name evidence="9" type="ORF">B9G39_25135</name>
</gene>
<evidence type="ECO:0000256" key="2">
    <source>
        <dbReference type="ARBA" id="ARBA00022448"/>
    </source>
</evidence>
<dbReference type="InterPro" id="IPR026015">
    <property type="entry name" value="ATP_synth_OSCP/delta_N_sf"/>
</dbReference>
<dbReference type="Gene3D" id="1.10.520.20">
    <property type="entry name" value="N-terminal domain of the delta subunit of the F1F0-ATP synthase"/>
    <property type="match status" value="1"/>
</dbReference>
<keyword evidence="4 8" id="KW-0406">Ion transport</keyword>
<sequence>MELTTLARPYARAAFEFAVAKKSLSNWSAMLNLGAAISMQPKVQQLLSSPDVNGAARAAVFLDMCGDEIDSHGANFIHALASNKRLTLLPYIAGLFEQLKAEEEKKVDVQVTSAFELTAEQQDKLAKSLSSRFGREINVENKVDKSLLGGLIIKAGDLVIDGSIRAKLDQLADAMRS</sequence>
<keyword evidence="7 8" id="KW-0066">ATP synthesis</keyword>
<protein>
    <recommendedName>
        <fullName evidence="8">ATP synthase subunit delta</fullName>
    </recommendedName>
    <alternativeName>
        <fullName evidence="8">ATP synthase F(1) sector subunit delta</fullName>
    </alternativeName>
    <alternativeName>
        <fullName evidence="8">F-type ATPase subunit delta</fullName>
        <shortName evidence="8">F-ATPase subunit delta</shortName>
    </alternativeName>
</protein>
<organism evidence="9 10">
    <name type="scientific">Zooshikella ganghwensis</name>
    <dbReference type="NCBI Taxonomy" id="202772"/>
    <lineage>
        <taxon>Bacteria</taxon>
        <taxon>Pseudomonadati</taxon>
        <taxon>Pseudomonadota</taxon>
        <taxon>Gammaproteobacteria</taxon>
        <taxon>Oceanospirillales</taxon>
        <taxon>Zooshikellaceae</taxon>
        <taxon>Zooshikella</taxon>
    </lineage>
</organism>
<dbReference type="AlphaFoldDB" id="A0A4P9VS72"/>
<keyword evidence="5 8" id="KW-0472">Membrane</keyword>
<evidence type="ECO:0000313" key="9">
    <source>
        <dbReference type="EMBL" id="RDH46478.1"/>
    </source>
</evidence>
<evidence type="ECO:0000256" key="6">
    <source>
        <dbReference type="ARBA" id="ARBA00023196"/>
    </source>
</evidence>
<dbReference type="EMBL" id="NDXW01000001">
    <property type="protein sequence ID" value="RDH46478.1"/>
    <property type="molecule type" value="Genomic_DNA"/>
</dbReference>
<comment type="caution">
    <text evidence="9">The sequence shown here is derived from an EMBL/GenBank/DDBJ whole genome shotgun (WGS) entry which is preliminary data.</text>
</comment>
<dbReference type="InterPro" id="IPR020781">
    <property type="entry name" value="ATPase_OSCP/d_CS"/>
</dbReference>
<evidence type="ECO:0000256" key="5">
    <source>
        <dbReference type="ARBA" id="ARBA00023136"/>
    </source>
</evidence>
<evidence type="ECO:0000256" key="7">
    <source>
        <dbReference type="ARBA" id="ARBA00023310"/>
    </source>
</evidence>
<proteinExistence type="inferred from homology"/>
<comment type="subcellular location">
    <subcellularLocation>
        <location evidence="8">Cell membrane</location>
        <topology evidence="8">Peripheral membrane protein</topology>
    </subcellularLocation>
    <subcellularLocation>
        <location evidence="1">Membrane</location>
    </subcellularLocation>
</comment>
<reference evidence="9 10" key="1">
    <citation type="submission" date="2017-04" db="EMBL/GenBank/DDBJ databases">
        <title>Draft genome sequence of Zooshikella ganghwensis VG4 isolated from Red Sea sediments.</title>
        <authorList>
            <person name="Rehman Z."/>
            <person name="Alam I."/>
            <person name="Kamau A."/>
            <person name="Bajic V."/>
            <person name="Leiknes T."/>
        </authorList>
    </citation>
    <scope>NUCLEOTIDE SEQUENCE [LARGE SCALE GENOMIC DNA]</scope>
    <source>
        <strain evidence="9 10">VG4</strain>
    </source>
</reference>
<comment type="function">
    <text evidence="8">This protein is part of the stalk that links CF(0) to CF(1). It either transmits conformational changes from CF(0) to CF(1) or is implicated in proton conduction.</text>
</comment>
<dbReference type="SUPFAM" id="SSF47928">
    <property type="entry name" value="N-terminal domain of the delta subunit of the F1F0-ATP synthase"/>
    <property type="match status" value="1"/>
</dbReference>
<keyword evidence="10" id="KW-1185">Reference proteome</keyword>
<dbReference type="NCBIfam" id="NF004402">
    <property type="entry name" value="PRK05758.2-2"/>
    <property type="match status" value="1"/>
</dbReference>
<evidence type="ECO:0000256" key="4">
    <source>
        <dbReference type="ARBA" id="ARBA00023065"/>
    </source>
</evidence>
<comment type="function">
    <text evidence="8">F(1)F(0) ATP synthase produces ATP from ADP in the presence of a proton or sodium gradient. F-type ATPases consist of two structural domains, F(1) containing the extramembraneous catalytic core and F(0) containing the membrane proton channel, linked together by a central stalk and a peripheral stalk. During catalysis, ATP synthesis in the catalytic domain of F(1) is coupled via a rotary mechanism of the central stalk subunits to proton translocation.</text>
</comment>
<dbReference type="Proteomes" id="UP000257039">
    <property type="component" value="Unassembled WGS sequence"/>
</dbReference>
<dbReference type="PROSITE" id="PS00389">
    <property type="entry name" value="ATPASE_DELTA"/>
    <property type="match status" value="1"/>
</dbReference>